<feature type="transmembrane region" description="Helical" evidence="1">
    <location>
        <begin position="36"/>
        <end position="69"/>
    </location>
</feature>
<dbReference type="Gene3D" id="1.10.287.3510">
    <property type="match status" value="1"/>
</dbReference>
<keyword evidence="2" id="KW-0496">Mitochondrion</keyword>
<evidence type="ECO:0000256" key="1">
    <source>
        <dbReference type="SAM" id="Phobius"/>
    </source>
</evidence>
<sequence>MMIFEFIFLSSILVIMFFKHHYMLILLLLELVMVSIFFGLCLISFIFEAFIFLFIMLVLEGVFGLSILINNSRSLGGDFFSKTSV</sequence>
<geneLocation type="mitochondrion" evidence="2"/>
<keyword evidence="1" id="KW-0472">Membrane</keyword>
<protein>
    <submittedName>
        <fullName evidence="2">NADH dehydrogenase subunit 4L</fullName>
    </submittedName>
</protein>
<gene>
    <name evidence="2" type="primary">nad4L</name>
</gene>
<accession>Q3C2K3</accession>
<reference evidence="2" key="1">
    <citation type="submission" date="2004-10" db="EMBL/GenBank/DDBJ databases">
        <title>Compact mitochondrial genome of mite.</title>
        <authorList>
            <person name="Mitani H."/>
            <person name="Shao R."/>
            <person name="Takahashi M."/>
            <person name="Fukunaga M."/>
        </authorList>
    </citation>
    <scope>NUCLEOTIDE SEQUENCE</scope>
</reference>
<keyword evidence="1" id="KW-1133">Transmembrane helix</keyword>
<proteinExistence type="predicted"/>
<keyword evidence="1" id="KW-0812">Transmembrane</keyword>
<name>Q3C2K3_9ACAR</name>
<evidence type="ECO:0000313" key="2">
    <source>
        <dbReference type="EMBL" id="BAE47094.1"/>
    </source>
</evidence>
<organism evidence="2">
    <name type="scientific">Leptotrombidium deliense</name>
    <dbReference type="NCBI Taxonomy" id="299467"/>
    <lineage>
        <taxon>Eukaryota</taxon>
        <taxon>Metazoa</taxon>
        <taxon>Ecdysozoa</taxon>
        <taxon>Arthropoda</taxon>
        <taxon>Chelicerata</taxon>
        <taxon>Arachnida</taxon>
        <taxon>Acari</taxon>
        <taxon>Acariformes</taxon>
        <taxon>Trombidiformes</taxon>
        <taxon>Prostigmata</taxon>
        <taxon>Anystina</taxon>
        <taxon>Parasitengona</taxon>
        <taxon>Trombiculoidea</taxon>
        <taxon>Trombiculidae</taxon>
        <taxon>Leptotrombidium</taxon>
    </lineage>
</organism>
<dbReference type="AlphaFoldDB" id="Q3C2K3"/>
<dbReference type="EMBL" id="AB194044">
    <property type="protein sequence ID" value="BAE47094.1"/>
    <property type="molecule type" value="Genomic_DNA"/>
</dbReference>